<keyword evidence="1" id="KW-0732">Signal</keyword>
<dbReference type="OrthoDB" id="1442552at2"/>
<keyword evidence="3" id="KW-1185">Reference proteome</keyword>
<feature type="signal peptide" evidence="1">
    <location>
        <begin position="1"/>
        <end position="32"/>
    </location>
</feature>
<name>A0A2T7BDR6_9BACT</name>
<accession>A0A2T7BDR6</accession>
<evidence type="ECO:0008006" key="4">
    <source>
        <dbReference type="Google" id="ProtNLM"/>
    </source>
</evidence>
<dbReference type="InterPro" id="IPR029063">
    <property type="entry name" value="SAM-dependent_MTases_sf"/>
</dbReference>
<dbReference type="SUPFAM" id="SSF53335">
    <property type="entry name" value="S-adenosyl-L-methionine-dependent methyltransferases"/>
    <property type="match status" value="1"/>
</dbReference>
<comment type="caution">
    <text evidence="2">The sequence shown here is derived from an EMBL/GenBank/DDBJ whole genome shotgun (WGS) entry which is preliminary data.</text>
</comment>
<organism evidence="2 3">
    <name type="scientific">Chitinophaga parva</name>
    <dbReference type="NCBI Taxonomy" id="2169414"/>
    <lineage>
        <taxon>Bacteria</taxon>
        <taxon>Pseudomonadati</taxon>
        <taxon>Bacteroidota</taxon>
        <taxon>Chitinophagia</taxon>
        <taxon>Chitinophagales</taxon>
        <taxon>Chitinophagaceae</taxon>
        <taxon>Chitinophaga</taxon>
    </lineage>
</organism>
<dbReference type="AlphaFoldDB" id="A0A2T7BDR6"/>
<feature type="chain" id="PRO_5015605657" description="S-adenosyl-L-methionine-dependent methyltransferase" evidence="1">
    <location>
        <begin position="33"/>
        <end position="292"/>
    </location>
</feature>
<gene>
    <name evidence="2" type="ORF">DCC81_22775</name>
</gene>
<sequence>MEAPTRNFTIISPTARALLLMKSVTRIPFAHAAAKLVASPAEMDDIEHQLSNLSFLRRVLHFENRYWTTEQLYRRQPTSNVLELCAGYSFRGLLHVTQAPVHYVDTDLPDVIATKRLLVTQLLQDQCLSVRGPLHLQPLNALDEVSFWQAIDLLPAGPLTILNEGLLMYLNEAEKRQLCGIIHKILEVRGGAWITGDAYIQRDTSADPPPNDEQSLQLAAFLAYHNIEENKFASLEAAEAFFNSCGFVVKDRMAVSWEDLSLLPRIKALMPPEAQRTKGAWKLRESWRLEIG</sequence>
<proteinExistence type="predicted"/>
<evidence type="ECO:0000313" key="2">
    <source>
        <dbReference type="EMBL" id="PUZ23222.1"/>
    </source>
</evidence>
<dbReference type="RefSeq" id="WP_108688966.1">
    <property type="nucleotide sequence ID" value="NZ_QCYK01000003.1"/>
</dbReference>
<evidence type="ECO:0000256" key="1">
    <source>
        <dbReference type="SAM" id="SignalP"/>
    </source>
</evidence>
<dbReference type="Gene3D" id="3.40.50.150">
    <property type="entry name" value="Vaccinia Virus protein VP39"/>
    <property type="match status" value="1"/>
</dbReference>
<dbReference type="EMBL" id="QCYK01000003">
    <property type="protein sequence ID" value="PUZ23222.1"/>
    <property type="molecule type" value="Genomic_DNA"/>
</dbReference>
<protein>
    <recommendedName>
        <fullName evidence="4">S-adenosyl-L-methionine-dependent methyltransferase</fullName>
    </recommendedName>
</protein>
<evidence type="ECO:0000313" key="3">
    <source>
        <dbReference type="Proteomes" id="UP000244450"/>
    </source>
</evidence>
<reference evidence="2 3" key="1">
    <citation type="submission" date="2018-04" db="EMBL/GenBank/DDBJ databases">
        <title>Chitinophaga fuyangensis sp. nov., isolated from soil in a chemical factory.</title>
        <authorList>
            <person name="Chen K."/>
        </authorList>
    </citation>
    <scope>NUCLEOTIDE SEQUENCE [LARGE SCALE GENOMIC DNA]</scope>
    <source>
        <strain evidence="2 3">LY-1</strain>
    </source>
</reference>
<dbReference type="Proteomes" id="UP000244450">
    <property type="component" value="Unassembled WGS sequence"/>
</dbReference>